<dbReference type="EMBL" id="JAPJZI010000001">
    <property type="protein sequence ID" value="MDA5399199.1"/>
    <property type="molecule type" value="Genomic_DNA"/>
</dbReference>
<reference evidence="1" key="1">
    <citation type="submission" date="2022-11" db="EMBL/GenBank/DDBJ databases">
        <title>Draft genome sequence of Hoeflea poritis E7-10 and Hoeflea prorocentri PM5-8, separated from scleractinian coral Porites lutea and marine dinoflagellate.</title>
        <authorList>
            <person name="Zhang G."/>
            <person name="Wei Q."/>
            <person name="Cai L."/>
        </authorList>
    </citation>
    <scope>NUCLEOTIDE SEQUENCE</scope>
    <source>
        <strain evidence="1">PM5-8</strain>
    </source>
</reference>
<dbReference type="PANTHER" id="PTHR18964">
    <property type="entry name" value="ROK (REPRESSOR, ORF, KINASE) FAMILY"/>
    <property type="match status" value="1"/>
</dbReference>
<dbReference type="AlphaFoldDB" id="A0A9X3UIQ2"/>
<dbReference type="RefSeq" id="WP_267990645.1">
    <property type="nucleotide sequence ID" value="NZ_JAPJZI010000001.1"/>
</dbReference>
<dbReference type="Gene3D" id="3.30.420.40">
    <property type="match status" value="2"/>
</dbReference>
<dbReference type="GO" id="GO:0019262">
    <property type="term" value="P:N-acetylneuraminate catabolic process"/>
    <property type="evidence" value="ECO:0007669"/>
    <property type="project" value="TreeGrafter"/>
</dbReference>
<dbReference type="SUPFAM" id="SSF53067">
    <property type="entry name" value="Actin-like ATPase domain"/>
    <property type="match status" value="1"/>
</dbReference>
<dbReference type="InterPro" id="IPR036388">
    <property type="entry name" value="WH-like_DNA-bd_sf"/>
</dbReference>
<dbReference type="Pfam" id="PF00480">
    <property type="entry name" value="ROK"/>
    <property type="match status" value="1"/>
</dbReference>
<name>A0A9X3UIQ2_9HYPH</name>
<accession>A0A9X3UIQ2</accession>
<keyword evidence="2" id="KW-1185">Reference proteome</keyword>
<dbReference type="SUPFAM" id="SSF46785">
    <property type="entry name" value="Winged helix' DNA-binding domain"/>
    <property type="match status" value="1"/>
</dbReference>
<dbReference type="GO" id="GO:0009384">
    <property type="term" value="F:N-acylmannosamine kinase activity"/>
    <property type="evidence" value="ECO:0007669"/>
    <property type="project" value="TreeGrafter"/>
</dbReference>
<dbReference type="PANTHER" id="PTHR18964:SF169">
    <property type="entry name" value="N-ACETYLMANNOSAMINE KINASE"/>
    <property type="match status" value="1"/>
</dbReference>
<proteinExistence type="predicted"/>
<evidence type="ECO:0000313" key="1">
    <source>
        <dbReference type="EMBL" id="MDA5399199.1"/>
    </source>
</evidence>
<sequence length="378" mass="41002">MGGTAGQGRYRLSDSECEIMNIVRRHGSISRAAIADFTDLAQQSIHRIVDGLITLRLLRPQKAIIRGRGKPSPQIVLDTDTTATIGISISVAGITYCAADLAGSELCAGALDAPPDDREAVLGEITDVLSALQRKGPLSGRDIIGVGASIQGFRTLESNSFVTPKDIGNWSLIPLGELFGNRFAPSFFFENNATCAALAELYCGGGEEFRCFAYLSFTSGFGCGLIWDEKPLYGGHGNAGEIGTIFTPDNLVHRPALIELHKRLTDRGMKITYRQLLDEFDPEWPGVPDWIEEVMPSLNLCIRAFTAILDPNAVFFGGEAPRQLRQMLINACEPAQKDTHCGPKPFPKLLLSRIDGDAAILGATMLPLQHTVFRPRCG</sequence>
<dbReference type="Gene3D" id="1.10.10.10">
    <property type="entry name" value="Winged helix-like DNA-binding domain superfamily/Winged helix DNA-binding domain"/>
    <property type="match status" value="1"/>
</dbReference>
<dbReference type="InterPro" id="IPR000600">
    <property type="entry name" value="ROK"/>
</dbReference>
<dbReference type="Proteomes" id="UP001151234">
    <property type="component" value="Unassembled WGS sequence"/>
</dbReference>
<organism evidence="1 2">
    <name type="scientific">Hoeflea prorocentri</name>
    <dbReference type="NCBI Taxonomy" id="1922333"/>
    <lineage>
        <taxon>Bacteria</taxon>
        <taxon>Pseudomonadati</taxon>
        <taxon>Pseudomonadota</taxon>
        <taxon>Alphaproteobacteria</taxon>
        <taxon>Hyphomicrobiales</taxon>
        <taxon>Rhizobiaceae</taxon>
        <taxon>Hoeflea</taxon>
    </lineage>
</organism>
<dbReference type="InterPro" id="IPR036390">
    <property type="entry name" value="WH_DNA-bd_sf"/>
</dbReference>
<dbReference type="InterPro" id="IPR043129">
    <property type="entry name" value="ATPase_NBD"/>
</dbReference>
<comment type="caution">
    <text evidence="1">The sequence shown here is derived from an EMBL/GenBank/DDBJ whole genome shotgun (WGS) entry which is preliminary data.</text>
</comment>
<gene>
    <name evidence="1" type="ORF">OQ273_11495</name>
</gene>
<protein>
    <submittedName>
        <fullName evidence="1">ROK family transcriptional regulator</fullName>
    </submittedName>
</protein>
<evidence type="ECO:0000313" key="2">
    <source>
        <dbReference type="Proteomes" id="UP001151234"/>
    </source>
</evidence>